<feature type="coiled-coil region" evidence="5">
    <location>
        <begin position="204"/>
        <end position="252"/>
    </location>
</feature>
<dbReference type="InterPro" id="IPR051794">
    <property type="entry name" value="PG_Endopeptidase_C40"/>
</dbReference>
<reference evidence="8 9" key="1">
    <citation type="journal article" date="2019" name="ACS Chem. Biol.">
        <title>Identification and Mobilization of a Cryptic Antibiotic Biosynthesis Gene Locus from a Human-Pathogenic Nocardia Isolate.</title>
        <authorList>
            <person name="Herisse M."/>
            <person name="Ishida K."/>
            <person name="Porter J.L."/>
            <person name="Howden B."/>
            <person name="Hertweck C."/>
            <person name="Stinear T.P."/>
            <person name="Pidot S.J."/>
        </authorList>
    </citation>
    <scope>NUCLEOTIDE SEQUENCE [LARGE SCALE GENOMIC DNA]</scope>
    <source>
        <strain evidence="8 9">AUSMDU00024985</strain>
    </source>
</reference>
<accession>A0A6G9XV00</accession>
<dbReference type="PROSITE" id="PS51935">
    <property type="entry name" value="NLPC_P60"/>
    <property type="match status" value="1"/>
</dbReference>
<dbReference type="InterPro" id="IPR000064">
    <property type="entry name" value="NLP_P60_dom"/>
</dbReference>
<keyword evidence="4" id="KW-0788">Thiol protease</keyword>
<dbReference type="EMBL" id="CP046171">
    <property type="protein sequence ID" value="QIS04716.1"/>
    <property type="molecule type" value="Genomic_DNA"/>
</dbReference>
<keyword evidence="5" id="KW-0175">Coiled coil</keyword>
<evidence type="ECO:0000256" key="3">
    <source>
        <dbReference type="ARBA" id="ARBA00022801"/>
    </source>
</evidence>
<evidence type="ECO:0000256" key="4">
    <source>
        <dbReference type="ARBA" id="ARBA00022807"/>
    </source>
</evidence>
<feature type="region of interest" description="Disordered" evidence="6">
    <location>
        <begin position="291"/>
        <end position="329"/>
    </location>
</feature>
<feature type="domain" description="NlpC/P60" evidence="7">
    <location>
        <begin position="332"/>
        <end position="471"/>
    </location>
</feature>
<name>A0A6G9XV00_NOCBR</name>
<dbReference type="PANTHER" id="PTHR47359">
    <property type="entry name" value="PEPTIDOGLYCAN DL-ENDOPEPTIDASE CWLO"/>
    <property type="match status" value="1"/>
</dbReference>
<evidence type="ECO:0000313" key="8">
    <source>
        <dbReference type="EMBL" id="QIS04716.1"/>
    </source>
</evidence>
<evidence type="ECO:0000256" key="5">
    <source>
        <dbReference type="SAM" id="Coils"/>
    </source>
</evidence>
<evidence type="ECO:0000256" key="2">
    <source>
        <dbReference type="ARBA" id="ARBA00022670"/>
    </source>
</evidence>
<dbReference type="RefSeq" id="WP_167463825.1">
    <property type="nucleotide sequence ID" value="NZ_CP046171.1"/>
</dbReference>
<dbReference type="Gene3D" id="3.90.1720.10">
    <property type="entry name" value="endopeptidase domain like (from Nostoc punctiforme)"/>
    <property type="match status" value="1"/>
</dbReference>
<sequence>MRNNGRAAYRRPLGIALGLLVSVAVVLAGPAVAVPPAPPNPSDGEIADAGAQVDASISEVGALINQVASVDQQLQQLDDEVARKREAVNKALVDLQDAREAADAAAAVVLDTQRQLADAGTQVDQARRNFDQFAAQAYTRPVADSMVVYLAAATPGAALDQAQLLSLVSKNQQQVLDRLRRAQIDQGNKNSSARQAKSEADAAAAVAEQKKIDAEHAVAAAKAELDQQTVRRDDLLRQRQDAQGRLDFARQHVAGLQGQRDAYLAWDQQRKAEEAAVRAAAAAAAARAAADKNAQGRAGQLNAEQRPHTQLGDTPPPKRSTPRPSFPSITGSAAVETVVDRALSQLGVIYAWGGGDANGPTLGIRDGGVADSFGDYEKVGFDCSGLMIYAFAGIGVSLPHYSGYQYNAGTRVPVAERARGDMLFWGANASQHVALYLGDGQMVEAPQSGEVVRVSPVREGGIMPYAVRIVS</sequence>
<proteinExistence type="inferred from homology"/>
<dbReference type="InterPro" id="IPR038765">
    <property type="entry name" value="Papain-like_cys_pep_sf"/>
</dbReference>
<keyword evidence="3" id="KW-0378">Hydrolase</keyword>
<dbReference type="GO" id="GO:0006508">
    <property type="term" value="P:proteolysis"/>
    <property type="evidence" value="ECO:0007669"/>
    <property type="project" value="UniProtKB-KW"/>
</dbReference>
<evidence type="ECO:0000313" key="9">
    <source>
        <dbReference type="Proteomes" id="UP000501705"/>
    </source>
</evidence>
<evidence type="ECO:0000259" key="7">
    <source>
        <dbReference type="PROSITE" id="PS51935"/>
    </source>
</evidence>
<gene>
    <name evidence="8" type="ORF">F5X71_22435</name>
</gene>
<dbReference type="Pfam" id="PF00877">
    <property type="entry name" value="NLPC_P60"/>
    <property type="match status" value="1"/>
</dbReference>
<dbReference type="SUPFAM" id="SSF54001">
    <property type="entry name" value="Cysteine proteinases"/>
    <property type="match status" value="1"/>
</dbReference>
<organism evidence="8 9">
    <name type="scientific">Nocardia brasiliensis</name>
    <dbReference type="NCBI Taxonomy" id="37326"/>
    <lineage>
        <taxon>Bacteria</taxon>
        <taxon>Bacillati</taxon>
        <taxon>Actinomycetota</taxon>
        <taxon>Actinomycetes</taxon>
        <taxon>Mycobacteriales</taxon>
        <taxon>Nocardiaceae</taxon>
        <taxon>Nocardia</taxon>
    </lineage>
</organism>
<dbReference type="GO" id="GO:0008234">
    <property type="term" value="F:cysteine-type peptidase activity"/>
    <property type="evidence" value="ECO:0007669"/>
    <property type="project" value="UniProtKB-KW"/>
</dbReference>
<dbReference type="AlphaFoldDB" id="A0A6G9XV00"/>
<feature type="coiled-coil region" evidence="5">
    <location>
        <begin position="60"/>
        <end position="94"/>
    </location>
</feature>
<dbReference type="Proteomes" id="UP000501705">
    <property type="component" value="Chromosome"/>
</dbReference>
<keyword evidence="2" id="KW-0645">Protease</keyword>
<evidence type="ECO:0000256" key="1">
    <source>
        <dbReference type="ARBA" id="ARBA00007074"/>
    </source>
</evidence>
<comment type="similarity">
    <text evidence="1">Belongs to the peptidase C40 family.</text>
</comment>
<dbReference type="PANTHER" id="PTHR47359:SF3">
    <property type="entry name" value="NLP_P60 DOMAIN-CONTAINING PROTEIN-RELATED"/>
    <property type="match status" value="1"/>
</dbReference>
<protein>
    <submittedName>
        <fullName evidence="8">NlpC/P60 family protein</fullName>
    </submittedName>
</protein>
<evidence type="ECO:0000256" key="6">
    <source>
        <dbReference type="SAM" id="MobiDB-lite"/>
    </source>
</evidence>